<dbReference type="EMBL" id="WHWC01000009">
    <property type="protein sequence ID" value="KAG8376698.1"/>
    <property type="molecule type" value="Genomic_DNA"/>
</dbReference>
<proteinExistence type="predicted"/>
<accession>A0AAV6X2J6</accession>
<dbReference type="PANTHER" id="PTHR33601:SF1">
    <property type="entry name" value="PROTEIN LITTLE ZIPPER 4"/>
    <property type="match status" value="1"/>
</dbReference>
<dbReference type="PANTHER" id="PTHR33601">
    <property type="entry name" value="PROTEIN LITTLE ZIPPER 4"/>
    <property type="match status" value="1"/>
</dbReference>
<evidence type="ECO:0000313" key="3">
    <source>
        <dbReference type="Proteomes" id="UP000826271"/>
    </source>
</evidence>
<organism evidence="2 3">
    <name type="scientific">Buddleja alternifolia</name>
    <dbReference type="NCBI Taxonomy" id="168488"/>
    <lineage>
        <taxon>Eukaryota</taxon>
        <taxon>Viridiplantae</taxon>
        <taxon>Streptophyta</taxon>
        <taxon>Embryophyta</taxon>
        <taxon>Tracheophyta</taxon>
        <taxon>Spermatophyta</taxon>
        <taxon>Magnoliopsida</taxon>
        <taxon>eudicotyledons</taxon>
        <taxon>Gunneridae</taxon>
        <taxon>Pentapetalae</taxon>
        <taxon>asterids</taxon>
        <taxon>lamiids</taxon>
        <taxon>Lamiales</taxon>
        <taxon>Scrophulariaceae</taxon>
        <taxon>Buddlejeae</taxon>
        <taxon>Buddleja</taxon>
    </lineage>
</organism>
<evidence type="ECO:0000313" key="2">
    <source>
        <dbReference type="EMBL" id="KAG8376698.1"/>
    </source>
</evidence>
<comment type="caution">
    <text evidence="2">The sequence shown here is derived from an EMBL/GenBank/DDBJ whole genome shotgun (WGS) entry which is preliminary data.</text>
</comment>
<dbReference type="InterPro" id="IPR039312">
    <property type="entry name" value="ZPR"/>
</dbReference>
<gene>
    <name evidence="2" type="ORF">BUALT_Bualt09G0091000</name>
</gene>
<dbReference type="Proteomes" id="UP000826271">
    <property type="component" value="Unassembled WGS sequence"/>
</dbReference>
<dbReference type="AlphaFoldDB" id="A0AAV6X2J6"/>
<feature type="coiled-coil region" evidence="1">
    <location>
        <begin position="19"/>
        <end position="46"/>
    </location>
</feature>
<name>A0AAV6X2J6_9LAMI</name>
<keyword evidence="1" id="KW-0175">Coiled coil</keyword>
<sequence>MEKVNSKLYLENYYIMQENERLRKKAELLNQENQALLNELKQRLAAAGVAGNTITDLNLSGGGGGATSSSKVSKKAKNLWSLSVTGWGDLDIGVILGVGGRSRVVAGGPEFHDCLRMEKCLMELGLDGGVRIEDL</sequence>
<protein>
    <submittedName>
        <fullName evidence="2">Uncharacterized protein</fullName>
    </submittedName>
</protein>
<keyword evidence="3" id="KW-1185">Reference proteome</keyword>
<evidence type="ECO:0000256" key="1">
    <source>
        <dbReference type="SAM" id="Coils"/>
    </source>
</evidence>
<reference evidence="2" key="1">
    <citation type="submission" date="2019-10" db="EMBL/GenBank/DDBJ databases">
        <authorList>
            <person name="Zhang R."/>
            <person name="Pan Y."/>
            <person name="Wang J."/>
            <person name="Ma R."/>
            <person name="Yu S."/>
        </authorList>
    </citation>
    <scope>NUCLEOTIDE SEQUENCE</scope>
    <source>
        <strain evidence="2">LA-IB0</strain>
        <tissue evidence="2">Leaf</tissue>
    </source>
</reference>